<keyword evidence="5" id="KW-1185">Reference proteome</keyword>
<name>A0A3D9VDN3_THECX</name>
<dbReference type="EMBL" id="QTUC01000001">
    <property type="protein sequence ID" value="REF35421.1"/>
    <property type="molecule type" value="Genomic_DNA"/>
</dbReference>
<dbReference type="Pfam" id="PF00534">
    <property type="entry name" value="Glycos_transf_1"/>
    <property type="match status" value="1"/>
</dbReference>
<feature type="domain" description="Glycosyl transferase family 1" evidence="3">
    <location>
        <begin position="532"/>
        <end position="654"/>
    </location>
</feature>
<evidence type="ECO:0000259" key="3">
    <source>
        <dbReference type="Pfam" id="PF00534"/>
    </source>
</evidence>
<comment type="caution">
    <text evidence="4">The sequence shown here is derived from an EMBL/GenBank/DDBJ whole genome shotgun (WGS) entry which is preliminary data.</text>
</comment>
<reference evidence="4 5" key="1">
    <citation type="submission" date="2018-08" db="EMBL/GenBank/DDBJ databases">
        <title>Sequencing the genomes of 1000 actinobacteria strains.</title>
        <authorList>
            <person name="Klenk H.-P."/>
        </authorList>
    </citation>
    <scope>NUCLEOTIDE SEQUENCE [LARGE SCALE GENOMIC DNA]</scope>
    <source>
        <strain evidence="4 5">DSM 22891</strain>
    </source>
</reference>
<gene>
    <name evidence="4" type="ORF">DFJ64_0800</name>
</gene>
<proteinExistence type="predicted"/>
<dbReference type="InterPro" id="IPR001296">
    <property type="entry name" value="Glyco_trans_1"/>
</dbReference>
<dbReference type="GO" id="GO:0016757">
    <property type="term" value="F:glycosyltransferase activity"/>
    <property type="evidence" value="ECO:0007669"/>
    <property type="project" value="UniProtKB-KW"/>
</dbReference>
<evidence type="ECO:0000256" key="2">
    <source>
        <dbReference type="ARBA" id="ARBA00022679"/>
    </source>
</evidence>
<protein>
    <submittedName>
        <fullName evidence="4">Glycosyltransferase involved in cell wall biosynthesis</fullName>
    </submittedName>
</protein>
<keyword evidence="1" id="KW-0328">Glycosyltransferase</keyword>
<organism evidence="4 5">
    <name type="scientific">Thermasporomyces composti</name>
    <dbReference type="NCBI Taxonomy" id="696763"/>
    <lineage>
        <taxon>Bacteria</taxon>
        <taxon>Bacillati</taxon>
        <taxon>Actinomycetota</taxon>
        <taxon>Actinomycetes</taxon>
        <taxon>Propionibacteriales</taxon>
        <taxon>Nocardioidaceae</taxon>
        <taxon>Thermasporomyces</taxon>
    </lineage>
</organism>
<evidence type="ECO:0000313" key="4">
    <source>
        <dbReference type="EMBL" id="REF35421.1"/>
    </source>
</evidence>
<dbReference type="CDD" id="cd03801">
    <property type="entry name" value="GT4_PimA-like"/>
    <property type="match status" value="1"/>
</dbReference>
<evidence type="ECO:0000256" key="1">
    <source>
        <dbReference type="ARBA" id="ARBA00022676"/>
    </source>
</evidence>
<evidence type="ECO:0000313" key="5">
    <source>
        <dbReference type="Proteomes" id="UP000256485"/>
    </source>
</evidence>
<accession>A0A3D9VDN3</accession>
<dbReference type="PANTHER" id="PTHR12526:SF510">
    <property type="entry name" value="D-INOSITOL 3-PHOSPHATE GLYCOSYLTRANSFERASE"/>
    <property type="match status" value="1"/>
</dbReference>
<dbReference type="PANTHER" id="PTHR12526">
    <property type="entry name" value="GLYCOSYLTRANSFERASE"/>
    <property type="match status" value="1"/>
</dbReference>
<keyword evidence="2 4" id="KW-0808">Transferase</keyword>
<dbReference type="AlphaFoldDB" id="A0A3D9VDN3"/>
<sequence>MTDILLITGHRTNHPVVTRLVRQLKTSGFTVRIASTGDPAELGMDVVDGVEARRLRMSLSGRRNGAKVPRFSADWARVVARNAVVRAWVRVATPPRRTWLLARYDPWLRRRAKNADLIVAADRTALPAARRAGQLNPRAEVMLADDPRLRTRLELIRAVAPLQRVLRTGKVGVDPSEVVEAWRRVEADPDDPAVRHYVSEVLTLVQTLRRHNMLDAADSIVRSALGLDLPETTRDRLRLQQATLRIVSGEHPGDLAERVRAVMRHADDALRVGRVDEVVPLVMEVTDAVFHRELHADVLVSPLVSDPAGFLAPLRESQTYRALGAPSGSMSGLLADQTVASARRTAGAPTSVASSVASTAGRRPHRLLIVPGDYPHFTKGIIGALAGDDQVDLRVLYLREPGAPPRRHQRPILIGDRLRDALGLEVPGLSESDVELLDWAETIFVDWCDNAAQWVAIHAPRKARLVVRFHSLEAISPQPHMIDWSRVSDVIFVGNHVRQLVERAVPGLAQVDRIHVVPNEMRLRRFGLPKRPGAERTVAMVGWAQRVKDPIWALEVLSQLRAVDRRWRLMLIGHDFSDHQHLGALRYRDRFRARAQEDDVRDGIVYVPYTNDLPEALRDAGFILSASRREGFPVGPTEGAASGAVPVIRDWPLYAAYDGARGIFPSDWVVGSVEEAAKRILSHADAERRDRAGAEARDYVVERYDWSVVEPRFREALLGPGSPMPTREQPT</sequence>
<dbReference type="Proteomes" id="UP000256485">
    <property type="component" value="Unassembled WGS sequence"/>
</dbReference>
<dbReference type="RefSeq" id="WP_115849211.1">
    <property type="nucleotide sequence ID" value="NZ_QTUC01000001.1"/>
</dbReference>
<dbReference type="SUPFAM" id="SSF53756">
    <property type="entry name" value="UDP-Glycosyltransferase/glycogen phosphorylase"/>
    <property type="match status" value="1"/>
</dbReference>
<dbReference type="OrthoDB" id="6713581at2"/>
<dbReference type="Gene3D" id="3.40.50.2000">
    <property type="entry name" value="Glycogen Phosphorylase B"/>
    <property type="match status" value="1"/>
</dbReference>